<name>A0A6F9EE67_9BACL</name>
<evidence type="ECO:0008006" key="4">
    <source>
        <dbReference type="Google" id="ProtNLM"/>
    </source>
</evidence>
<dbReference type="PROSITE" id="PS51257">
    <property type="entry name" value="PROKAR_LIPOPROTEIN"/>
    <property type="match status" value="1"/>
</dbReference>
<gene>
    <name evidence="2" type="ORF">COOX1_2764</name>
</gene>
<evidence type="ECO:0000313" key="3">
    <source>
        <dbReference type="Proteomes" id="UP000502196"/>
    </source>
</evidence>
<reference evidence="2 3" key="1">
    <citation type="submission" date="2020-04" db="EMBL/GenBank/DDBJ databases">
        <authorList>
            <person name="Hogendoorn C."/>
        </authorList>
    </citation>
    <scope>NUCLEOTIDE SEQUENCE [LARGE SCALE GENOMIC DNA]</scope>
    <source>
        <strain evidence="2">COOX1</strain>
    </source>
</reference>
<dbReference type="Proteomes" id="UP000502196">
    <property type="component" value="Chromosome"/>
</dbReference>
<dbReference type="AlphaFoldDB" id="A0A6F9EE67"/>
<sequence>MKWFLTLLIPPLAAALLTGCAERAKELREQAIPSQPRILNDSPNLSRVPHDNRGVYGDPRSGLLSARSVADQLNRLPGIRGAVVLLQGRNAYVGFHQIGPDDSPEAKRIAREGLDPTRPVIPPRGADTGKLDHPTAARVEKIVRQALPEVKVVRITTVTSSVAELQGYAAYIEDGGNPARFVGRFQQSVSRIWKTGG</sequence>
<evidence type="ECO:0000256" key="1">
    <source>
        <dbReference type="SAM" id="MobiDB-lite"/>
    </source>
</evidence>
<accession>A0A6F9EE67</accession>
<feature type="region of interest" description="Disordered" evidence="1">
    <location>
        <begin position="32"/>
        <end position="56"/>
    </location>
</feature>
<evidence type="ECO:0000313" key="2">
    <source>
        <dbReference type="EMBL" id="CAB3395147.1"/>
    </source>
</evidence>
<protein>
    <recommendedName>
        <fullName evidence="4">Sporulation protein</fullName>
    </recommendedName>
</protein>
<dbReference type="EMBL" id="LR792683">
    <property type="protein sequence ID" value="CAB3395147.1"/>
    <property type="molecule type" value="Genomic_DNA"/>
</dbReference>
<dbReference type="RefSeq" id="WP_170086217.1">
    <property type="nucleotide sequence ID" value="NZ_CP047972.1"/>
</dbReference>
<proteinExistence type="predicted"/>
<organism evidence="2 3">
    <name type="scientific">Kyrpidia spormannii</name>
    <dbReference type="NCBI Taxonomy" id="2055160"/>
    <lineage>
        <taxon>Bacteria</taxon>
        <taxon>Bacillati</taxon>
        <taxon>Bacillota</taxon>
        <taxon>Bacilli</taxon>
        <taxon>Bacillales</taxon>
        <taxon>Alicyclobacillaceae</taxon>
        <taxon>Kyrpidia</taxon>
    </lineage>
</organism>